<dbReference type="InterPro" id="IPR046335">
    <property type="entry name" value="LacI/GalR-like_sensor"/>
</dbReference>
<dbReference type="InterPro" id="IPR010982">
    <property type="entry name" value="Lambda_DNA-bd_dom_sf"/>
</dbReference>
<gene>
    <name evidence="6" type="ORF">DF223_00495</name>
</gene>
<feature type="domain" description="HTH lacI-type" evidence="4">
    <location>
        <begin position="70"/>
        <end position="130"/>
    </location>
</feature>
<evidence type="ECO:0000259" key="4">
    <source>
        <dbReference type="PROSITE" id="PS50932"/>
    </source>
</evidence>
<dbReference type="CDD" id="cd01392">
    <property type="entry name" value="HTH_LacI"/>
    <property type="match status" value="1"/>
</dbReference>
<dbReference type="InterPro" id="IPR000843">
    <property type="entry name" value="HTH_LacI"/>
</dbReference>
<evidence type="ECO:0000256" key="1">
    <source>
        <dbReference type="ARBA" id="ARBA00023015"/>
    </source>
</evidence>
<dbReference type="PROSITE" id="PS50943">
    <property type="entry name" value="HTH_CROC1"/>
    <property type="match status" value="1"/>
</dbReference>
<keyword evidence="2" id="KW-0238">DNA-binding</keyword>
<name>A0A2U1TGD3_9MICO</name>
<keyword evidence="7" id="KW-1185">Reference proteome</keyword>
<reference evidence="7" key="1">
    <citation type="submission" date="2018-04" db="EMBL/GenBank/DDBJ databases">
        <authorList>
            <person name="Liu S."/>
            <person name="Wang Z."/>
            <person name="Li J."/>
        </authorList>
    </citation>
    <scope>NUCLEOTIDE SEQUENCE [LARGE SCALE GENOMIC DNA]</scope>
    <source>
        <strain evidence="7">622</strain>
    </source>
</reference>
<dbReference type="InterPro" id="IPR001387">
    <property type="entry name" value="Cro/C1-type_HTH"/>
</dbReference>
<evidence type="ECO:0000313" key="6">
    <source>
        <dbReference type="EMBL" id="PWC07880.1"/>
    </source>
</evidence>
<dbReference type="Gene3D" id="1.10.260.40">
    <property type="entry name" value="lambda repressor-like DNA-binding domains"/>
    <property type="match status" value="1"/>
</dbReference>
<dbReference type="PROSITE" id="PS00356">
    <property type="entry name" value="HTH_LACI_1"/>
    <property type="match status" value="1"/>
</dbReference>
<dbReference type="Pfam" id="PF00356">
    <property type="entry name" value="LacI"/>
    <property type="match status" value="1"/>
</dbReference>
<keyword evidence="3" id="KW-0804">Transcription</keyword>
<organism evidence="6 7">
    <name type="scientific">Mycetocola zhujimingii</name>
    <dbReference type="NCBI Taxonomy" id="2079792"/>
    <lineage>
        <taxon>Bacteria</taxon>
        <taxon>Bacillati</taxon>
        <taxon>Actinomycetota</taxon>
        <taxon>Actinomycetes</taxon>
        <taxon>Micrococcales</taxon>
        <taxon>Microbacteriaceae</taxon>
        <taxon>Mycetocola</taxon>
    </lineage>
</organism>
<dbReference type="InterPro" id="IPR028082">
    <property type="entry name" value="Peripla_BP_I"/>
</dbReference>
<dbReference type="SUPFAM" id="SSF47413">
    <property type="entry name" value="lambda repressor-like DNA-binding domains"/>
    <property type="match status" value="1"/>
</dbReference>
<dbReference type="PANTHER" id="PTHR30146:SF153">
    <property type="entry name" value="LACTOSE OPERON REPRESSOR"/>
    <property type="match status" value="1"/>
</dbReference>
<keyword evidence="1" id="KW-0805">Transcription regulation</keyword>
<evidence type="ECO:0000256" key="3">
    <source>
        <dbReference type="ARBA" id="ARBA00023163"/>
    </source>
</evidence>
<sequence length="407" mass="43356">MRPPLVTNGVSRFAGENISQRVSFVHSRFRRCRLSTPPRDFLRTRRSNLYLRNNFGKENRVASDFVQRRATLQDVAAAVGVSKATVSKALNGRNDISPDTRERVLAAVAELEYRPTTLPAPSAQRRALAVVFDLPASPYILGVLQGTLTEATDSGVDLLVRLAPERTSRAHRAVAREWITDQRASGVIGIIGLTLSEPDGLIDAANDASLPFIIVDPVDTRHPRMVSVGSSNWSGARTATEHLIGLGHRRIAWVGGPEASDAARDRRLGYQAALDSAGIAIDPALIRSGPFAVATGADRGRELLTSPHPPTAIMAADDEIAVGVLASAHGLGIPVPERLSVTGFDDTPQAAWTTPPLTTVYQHLEGMGAMAVQTILAMAEGRSPSSSHVELATSLTVRGSTAVSPAT</sequence>
<dbReference type="Pfam" id="PF13377">
    <property type="entry name" value="Peripla_BP_3"/>
    <property type="match status" value="1"/>
</dbReference>
<comment type="caution">
    <text evidence="6">The sequence shown here is derived from an EMBL/GenBank/DDBJ whole genome shotgun (WGS) entry which is preliminary data.</text>
</comment>
<dbReference type="AlphaFoldDB" id="A0A2U1TGD3"/>
<protein>
    <submittedName>
        <fullName evidence="6">LacI family transcriptional regulator</fullName>
    </submittedName>
</protein>
<dbReference type="SMART" id="SM00354">
    <property type="entry name" value="HTH_LACI"/>
    <property type="match status" value="1"/>
</dbReference>
<dbReference type="GO" id="GO:0000976">
    <property type="term" value="F:transcription cis-regulatory region binding"/>
    <property type="evidence" value="ECO:0007669"/>
    <property type="project" value="TreeGrafter"/>
</dbReference>
<dbReference type="PANTHER" id="PTHR30146">
    <property type="entry name" value="LACI-RELATED TRANSCRIPTIONAL REPRESSOR"/>
    <property type="match status" value="1"/>
</dbReference>
<accession>A0A2U1TGD3</accession>
<dbReference type="Gene3D" id="3.40.50.2300">
    <property type="match status" value="2"/>
</dbReference>
<dbReference type="SUPFAM" id="SSF53822">
    <property type="entry name" value="Periplasmic binding protein-like I"/>
    <property type="match status" value="1"/>
</dbReference>
<dbReference type="EMBL" id="QEFB01000001">
    <property type="protein sequence ID" value="PWC07880.1"/>
    <property type="molecule type" value="Genomic_DNA"/>
</dbReference>
<dbReference type="GO" id="GO:0003700">
    <property type="term" value="F:DNA-binding transcription factor activity"/>
    <property type="evidence" value="ECO:0007669"/>
    <property type="project" value="TreeGrafter"/>
</dbReference>
<dbReference type="Proteomes" id="UP000244962">
    <property type="component" value="Unassembled WGS sequence"/>
</dbReference>
<proteinExistence type="predicted"/>
<feature type="domain" description="HTH cro/C1-type" evidence="5">
    <location>
        <begin position="71"/>
        <end position="100"/>
    </location>
</feature>
<evidence type="ECO:0000259" key="5">
    <source>
        <dbReference type="PROSITE" id="PS50943"/>
    </source>
</evidence>
<evidence type="ECO:0000256" key="2">
    <source>
        <dbReference type="ARBA" id="ARBA00023125"/>
    </source>
</evidence>
<dbReference type="PROSITE" id="PS50932">
    <property type="entry name" value="HTH_LACI_2"/>
    <property type="match status" value="1"/>
</dbReference>
<evidence type="ECO:0000313" key="7">
    <source>
        <dbReference type="Proteomes" id="UP000244962"/>
    </source>
</evidence>